<dbReference type="Pfam" id="PF08148">
    <property type="entry name" value="DSHCT"/>
    <property type="match status" value="1"/>
</dbReference>
<name>A0ABM0LZ40_SACKO</name>
<gene>
    <name evidence="8" type="primary">LOC102807161</name>
</gene>
<dbReference type="InterPro" id="IPR025696">
    <property type="entry name" value="Beta-barrel_MTR4"/>
</dbReference>
<dbReference type="Proteomes" id="UP000694865">
    <property type="component" value="Unplaced"/>
</dbReference>
<comment type="catalytic activity">
    <reaction evidence="5">
        <text>ATP + H2O = ADP + phosphate + H(+)</text>
        <dbReference type="Rhea" id="RHEA:13065"/>
        <dbReference type="ChEBI" id="CHEBI:15377"/>
        <dbReference type="ChEBI" id="CHEBI:15378"/>
        <dbReference type="ChEBI" id="CHEBI:30616"/>
        <dbReference type="ChEBI" id="CHEBI:43474"/>
        <dbReference type="ChEBI" id="CHEBI:456216"/>
        <dbReference type="EC" id="3.6.4.13"/>
    </reaction>
</comment>
<dbReference type="InterPro" id="IPR012961">
    <property type="entry name" value="Ski2/MTR4_C"/>
</dbReference>
<proteinExistence type="predicted"/>
<evidence type="ECO:0000313" key="7">
    <source>
        <dbReference type="Proteomes" id="UP000694865"/>
    </source>
</evidence>
<dbReference type="SMART" id="SM01142">
    <property type="entry name" value="DSHCT"/>
    <property type="match status" value="1"/>
</dbReference>
<dbReference type="Pfam" id="PF21408">
    <property type="entry name" value="MTR4-like_stalk"/>
    <property type="match status" value="1"/>
</dbReference>
<evidence type="ECO:0000259" key="6">
    <source>
        <dbReference type="SMART" id="SM01142"/>
    </source>
</evidence>
<dbReference type="InterPro" id="IPR048392">
    <property type="entry name" value="MTR4-like_stalk"/>
</dbReference>
<dbReference type="PANTHER" id="PTHR12131">
    <property type="entry name" value="ATP-DEPENDENT RNA AND DNA HELICASE"/>
    <property type="match status" value="1"/>
</dbReference>
<evidence type="ECO:0000313" key="8">
    <source>
        <dbReference type="RefSeq" id="XP_006813031.1"/>
    </source>
</evidence>
<keyword evidence="7" id="KW-1185">Reference proteome</keyword>
<organism evidence="7 8">
    <name type="scientific">Saccoglossus kowalevskii</name>
    <name type="common">Acorn worm</name>
    <dbReference type="NCBI Taxonomy" id="10224"/>
    <lineage>
        <taxon>Eukaryota</taxon>
        <taxon>Metazoa</taxon>
        <taxon>Hemichordata</taxon>
        <taxon>Enteropneusta</taxon>
        <taxon>Harrimaniidae</taxon>
        <taxon>Saccoglossus</taxon>
    </lineage>
</organism>
<accession>A0ABM0LZ40</accession>
<evidence type="ECO:0000256" key="4">
    <source>
        <dbReference type="ARBA" id="ARBA00022840"/>
    </source>
</evidence>
<evidence type="ECO:0000256" key="3">
    <source>
        <dbReference type="ARBA" id="ARBA00022806"/>
    </source>
</evidence>
<reference evidence="8" key="1">
    <citation type="submission" date="2025-08" db="UniProtKB">
        <authorList>
            <consortium name="RefSeq"/>
        </authorList>
    </citation>
    <scope>IDENTIFICATION</scope>
    <source>
        <tissue evidence="8">Testes</tissue>
    </source>
</reference>
<dbReference type="GeneID" id="102807161"/>
<sequence length="510" mass="58241">GKPTELESRFRLTYSMILNLLRVEALRVEDMMKRSFSEFHMQKNAKVNEKNLEELSEKMKQLKEIQCSQCRSDLQEYYVTCKEIHSLRHSLQKLIVTNPHAAKALTPGRILVINYGNLRNLLAVLLSVSGSSSTVRTFTVLIITDANADSPISQSVSNATMPITPTSKRLYHPEGTCGHTVVEVKGENISVITTRTMKVSGDKVIEDYKKRQIPRFRDAPPGPSCSSATQELLRLIESNPDGMEAMDPVTDFQIRDIDIVEQFYQKKMMENSISKYKCLNCSQFEQHFNLMHENMKIKDKFHHLKYLLSDQSLQLLPEYEQRINVLRSLRYIDDSNTVQLKGRVACEISNHELIITELVFENILTSLHPNEIAALLSCMVFQERRCSEPELTETLEKGQEQIVSVATRIGELQKQCGLTEPVEDYVAQFKFGLTEVVYEWGRGMPFSEITDLTDVQEGIIVRTIQRLNEVCIDVRNAARIVGDPTLYQKMEEASNGIKRDIVFAASLYTQ</sequence>
<keyword evidence="2" id="KW-0378">Hydrolase</keyword>
<keyword evidence="1" id="KW-0547">Nucleotide-binding</keyword>
<evidence type="ECO:0000256" key="5">
    <source>
        <dbReference type="ARBA" id="ARBA00047984"/>
    </source>
</evidence>
<dbReference type="RefSeq" id="XP_006813031.1">
    <property type="nucleotide sequence ID" value="XM_006812968.1"/>
</dbReference>
<dbReference type="Pfam" id="PF13234">
    <property type="entry name" value="MTR4_beta-barrel"/>
    <property type="match status" value="1"/>
</dbReference>
<dbReference type="Gene3D" id="1.10.3380.30">
    <property type="match status" value="2"/>
</dbReference>
<feature type="domain" description="ATP-dependent RNA helicase Ski2/MTR4 C-terminal" evidence="6">
    <location>
        <begin position="333"/>
        <end position="509"/>
    </location>
</feature>
<protein>
    <submittedName>
        <fullName evidence="8">Helicase SKI2W-like</fullName>
    </submittedName>
</protein>
<dbReference type="InterPro" id="IPR050699">
    <property type="entry name" value="RNA-DNA_Helicase"/>
</dbReference>
<keyword evidence="4" id="KW-0067">ATP-binding</keyword>
<feature type="non-terminal residue" evidence="8">
    <location>
        <position position="1"/>
    </location>
</feature>
<keyword evidence="3" id="KW-0347">Helicase</keyword>
<evidence type="ECO:0000256" key="2">
    <source>
        <dbReference type="ARBA" id="ARBA00022801"/>
    </source>
</evidence>
<dbReference type="PANTHER" id="PTHR12131:SF1">
    <property type="entry name" value="ATP-DEPENDENT RNA HELICASE SUPV3L1, MITOCHONDRIAL-RELATED"/>
    <property type="match status" value="1"/>
</dbReference>
<evidence type="ECO:0000256" key="1">
    <source>
        <dbReference type="ARBA" id="ARBA00022741"/>
    </source>
</evidence>